<protein>
    <submittedName>
        <fullName evidence="2">Uncharacterized protein</fullName>
    </submittedName>
</protein>
<dbReference type="GO" id="GO:0003677">
    <property type="term" value="F:DNA binding"/>
    <property type="evidence" value="ECO:0007669"/>
    <property type="project" value="TreeGrafter"/>
</dbReference>
<reference evidence="3" key="2">
    <citation type="submission" date="2015-01" db="EMBL/GenBank/DDBJ databases">
        <title>Evolutionary Origins and Diversification of the Mycorrhizal Mutualists.</title>
        <authorList>
            <consortium name="DOE Joint Genome Institute"/>
            <consortium name="Mycorrhizal Genomics Consortium"/>
            <person name="Kohler A."/>
            <person name="Kuo A."/>
            <person name="Nagy L.G."/>
            <person name="Floudas D."/>
            <person name="Copeland A."/>
            <person name="Barry K.W."/>
            <person name="Cichocki N."/>
            <person name="Veneault-Fourrey C."/>
            <person name="LaButti K."/>
            <person name="Lindquist E.A."/>
            <person name="Lipzen A."/>
            <person name="Lundell T."/>
            <person name="Morin E."/>
            <person name="Murat C."/>
            <person name="Riley R."/>
            <person name="Ohm R."/>
            <person name="Sun H."/>
            <person name="Tunlid A."/>
            <person name="Henrissat B."/>
            <person name="Grigoriev I.V."/>
            <person name="Hibbett D.S."/>
            <person name="Martin F."/>
        </authorList>
    </citation>
    <scope>NUCLEOTIDE SEQUENCE [LARGE SCALE GENOMIC DNA]</scope>
    <source>
        <strain evidence="3">MUT 4182</strain>
    </source>
</reference>
<evidence type="ECO:0000313" key="2">
    <source>
        <dbReference type="EMBL" id="KIO33248.1"/>
    </source>
</evidence>
<feature type="region of interest" description="Disordered" evidence="1">
    <location>
        <begin position="1"/>
        <end position="57"/>
    </location>
</feature>
<dbReference type="STRING" id="1051891.A0A0C3LH05"/>
<dbReference type="OrthoDB" id="5572844at2759"/>
<name>A0A0C3LH05_9AGAM</name>
<feature type="compositionally biased region" description="Low complexity" evidence="1">
    <location>
        <begin position="28"/>
        <end position="50"/>
    </location>
</feature>
<dbReference type="AlphaFoldDB" id="A0A0C3LH05"/>
<dbReference type="PANTHER" id="PTHR28027:SF2">
    <property type="entry name" value="TRANSCRIPTIONAL REGULATOR MIT1"/>
    <property type="match status" value="1"/>
</dbReference>
<feature type="region of interest" description="Disordered" evidence="1">
    <location>
        <begin position="353"/>
        <end position="377"/>
    </location>
</feature>
<dbReference type="Pfam" id="PF09729">
    <property type="entry name" value="Gti1_Pac2"/>
    <property type="match status" value="1"/>
</dbReference>
<sequence length="486" mass="53840">MSNRHHRSSQYHHHSASSSTRHPTRNQSSPYSTTRPSRSNRTSTTGSSRSLDSDRSSDLVVPSFYGYVETVLDSLLLVEAFRRGSIRGLTGRIPPNQRERLIQSGSTFIFLESATDIRRWTDGKKWTPSRVGGEYLVYREPTNEEPPKQAEIPENSELAKRMRSLVVSLTDDSRTEKGFVKPEGICKRTIVITSENNESYHIISYYHHGDVLEGRFTTPSQTPWLMAIKNTISQDLLNTRLFKRCPPRVSRDPVTNLLQYEGEEAEQDSSPQLSRILPPSILVQSQKMFHRLSVSPYTGTFDVSAGSEIVYPPASSPSWTETTLPLNKKLPTNPNQLTPSPMSAITVLPPSNSYSPVPKDVGSSHLPPTRLGSTHSDLSTEESDFVESPIEASFSLGLPVVTGFNPQVVADLANWYRVQPTEGPLLPAHFVSMPSSTSLTFAPMHGNGTISPALLTPASEIGLDSYFVGFGDEVSASSYHYRPPSF</sequence>
<accession>A0A0C3LH05</accession>
<dbReference type="Proteomes" id="UP000054248">
    <property type="component" value="Unassembled WGS sequence"/>
</dbReference>
<dbReference type="HOGENOM" id="CLU_561631_0_0_1"/>
<evidence type="ECO:0000256" key="1">
    <source>
        <dbReference type="SAM" id="MobiDB-lite"/>
    </source>
</evidence>
<proteinExistence type="predicted"/>
<dbReference type="EMBL" id="KN822949">
    <property type="protein sequence ID" value="KIO33248.1"/>
    <property type="molecule type" value="Genomic_DNA"/>
</dbReference>
<dbReference type="InterPro" id="IPR018608">
    <property type="entry name" value="Gti1/Pac2"/>
</dbReference>
<feature type="compositionally biased region" description="Basic residues" evidence="1">
    <location>
        <begin position="1"/>
        <end position="15"/>
    </location>
</feature>
<evidence type="ECO:0000313" key="3">
    <source>
        <dbReference type="Proteomes" id="UP000054248"/>
    </source>
</evidence>
<dbReference type="PANTHER" id="PTHR28027">
    <property type="entry name" value="TRANSCRIPTIONAL REGULATOR MIT1"/>
    <property type="match status" value="1"/>
</dbReference>
<reference evidence="2 3" key="1">
    <citation type="submission" date="2014-04" db="EMBL/GenBank/DDBJ databases">
        <authorList>
            <consortium name="DOE Joint Genome Institute"/>
            <person name="Kuo A."/>
            <person name="Girlanda M."/>
            <person name="Perotto S."/>
            <person name="Kohler A."/>
            <person name="Nagy L.G."/>
            <person name="Floudas D."/>
            <person name="Copeland A."/>
            <person name="Barry K.W."/>
            <person name="Cichocki N."/>
            <person name="Veneault-Fourrey C."/>
            <person name="LaButti K."/>
            <person name="Lindquist E.A."/>
            <person name="Lipzen A."/>
            <person name="Lundell T."/>
            <person name="Morin E."/>
            <person name="Murat C."/>
            <person name="Sun H."/>
            <person name="Tunlid A."/>
            <person name="Henrissat B."/>
            <person name="Grigoriev I.V."/>
            <person name="Hibbett D.S."/>
            <person name="Martin F."/>
            <person name="Nordberg H.P."/>
            <person name="Cantor M.N."/>
            <person name="Hua S.X."/>
        </authorList>
    </citation>
    <scope>NUCLEOTIDE SEQUENCE [LARGE SCALE GENOMIC DNA]</scope>
    <source>
        <strain evidence="2 3">MUT 4182</strain>
    </source>
</reference>
<gene>
    <name evidence="2" type="ORF">M407DRAFT_17808</name>
</gene>
<keyword evidence="3" id="KW-1185">Reference proteome</keyword>
<organism evidence="2 3">
    <name type="scientific">Tulasnella calospora MUT 4182</name>
    <dbReference type="NCBI Taxonomy" id="1051891"/>
    <lineage>
        <taxon>Eukaryota</taxon>
        <taxon>Fungi</taxon>
        <taxon>Dikarya</taxon>
        <taxon>Basidiomycota</taxon>
        <taxon>Agaricomycotina</taxon>
        <taxon>Agaricomycetes</taxon>
        <taxon>Cantharellales</taxon>
        <taxon>Tulasnellaceae</taxon>
        <taxon>Tulasnella</taxon>
    </lineage>
</organism>